<feature type="region of interest" description="Disordered" evidence="5">
    <location>
        <begin position="273"/>
        <end position="301"/>
    </location>
</feature>
<dbReference type="PROSITE" id="PS00197">
    <property type="entry name" value="2FE2S_FER_1"/>
    <property type="match status" value="1"/>
</dbReference>
<dbReference type="VEuPathDB" id="FungiDB:PC110_g15918"/>
<name>A0A8T1CSZ3_9STRA</name>
<dbReference type="GO" id="GO:0008270">
    <property type="term" value="F:zinc ion binding"/>
    <property type="evidence" value="ECO:0007669"/>
    <property type="project" value="UniProtKB-KW"/>
</dbReference>
<evidence type="ECO:0000256" key="4">
    <source>
        <dbReference type="PROSITE-ProRule" id="PRU00091"/>
    </source>
</evidence>
<dbReference type="Gene3D" id="3.30.530.20">
    <property type="match status" value="1"/>
</dbReference>
<evidence type="ECO:0000256" key="1">
    <source>
        <dbReference type="ARBA" id="ARBA00022723"/>
    </source>
</evidence>
<dbReference type="EMBL" id="RCMK01000463">
    <property type="protein sequence ID" value="KAG2927287.1"/>
    <property type="molecule type" value="Genomic_DNA"/>
</dbReference>
<evidence type="ECO:0000256" key="5">
    <source>
        <dbReference type="SAM" id="MobiDB-lite"/>
    </source>
</evidence>
<dbReference type="InterPro" id="IPR006058">
    <property type="entry name" value="2Fe2S_fd_BS"/>
</dbReference>
<evidence type="ECO:0000313" key="9">
    <source>
        <dbReference type="Proteomes" id="UP000736787"/>
    </source>
</evidence>
<dbReference type="AlphaFoldDB" id="A0A8T1CSZ3"/>
<dbReference type="SUPFAM" id="SSF57903">
    <property type="entry name" value="FYVE/PHD zinc finger"/>
    <property type="match status" value="1"/>
</dbReference>
<dbReference type="InterPro" id="IPR052727">
    <property type="entry name" value="Rab4/Rab5_effector"/>
</dbReference>
<protein>
    <recommendedName>
        <fullName evidence="6">FYVE-type domain-containing protein</fullName>
    </recommendedName>
</protein>
<dbReference type="EMBL" id="RCMV01000496">
    <property type="protein sequence ID" value="KAG3216271.1"/>
    <property type="molecule type" value="Genomic_DNA"/>
</dbReference>
<dbReference type="Proteomes" id="UP000760860">
    <property type="component" value="Unassembled WGS sequence"/>
</dbReference>
<evidence type="ECO:0000256" key="2">
    <source>
        <dbReference type="ARBA" id="ARBA00022771"/>
    </source>
</evidence>
<comment type="caution">
    <text evidence="7">The sequence shown here is derived from an EMBL/GenBank/DDBJ whole genome shotgun (WGS) entry which is preliminary data.</text>
</comment>
<evidence type="ECO:0000259" key="6">
    <source>
        <dbReference type="PROSITE" id="PS50178"/>
    </source>
</evidence>
<dbReference type="PANTHER" id="PTHR13510">
    <property type="entry name" value="FYVE-FINGER-CONTAINING RAB5 EFFECTOR PROTEIN RABENOSYN-5-RELATED"/>
    <property type="match status" value="1"/>
</dbReference>
<evidence type="ECO:0000313" key="8">
    <source>
        <dbReference type="EMBL" id="KAG3216271.1"/>
    </source>
</evidence>
<organism evidence="7 9">
    <name type="scientific">Phytophthora cactorum</name>
    <dbReference type="NCBI Taxonomy" id="29920"/>
    <lineage>
        <taxon>Eukaryota</taxon>
        <taxon>Sar</taxon>
        <taxon>Stramenopiles</taxon>
        <taxon>Oomycota</taxon>
        <taxon>Peronosporomycetes</taxon>
        <taxon>Peronosporales</taxon>
        <taxon>Peronosporaceae</taxon>
        <taxon>Phytophthora</taxon>
    </lineage>
</organism>
<gene>
    <name evidence="7" type="ORF">PC117_g14633</name>
    <name evidence="8" type="ORF">PC129_g12857</name>
</gene>
<dbReference type="PANTHER" id="PTHR13510:SF44">
    <property type="entry name" value="RABENOSYN-5"/>
    <property type="match status" value="1"/>
</dbReference>
<dbReference type="Proteomes" id="UP000736787">
    <property type="component" value="Unassembled WGS sequence"/>
</dbReference>
<dbReference type="VEuPathDB" id="FungiDB:PC110_g15917"/>
<dbReference type="InterPro" id="IPR023393">
    <property type="entry name" value="START-like_dom_sf"/>
</dbReference>
<dbReference type="GO" id="GO:0051537">
    <property type="term" value="F:2 iron, 2 sulfur cluster binding"/>
    <property type="evidence" value="ECO:0007669"/>
    <property type="project" value="InterPro"/>
</dbReference>
<evidence type="ECO:0000313" key="7">
    <source>
        <dbReference type="EMBL" id="KAG2927287.1"/>
    </source>
</evidence>
<keyword evidence="3" id="KW-0862">Zinc</keyword>
<feature type="domain" description="FYVE-type" evidence="6">
    <location>
        <begin position="306"/>
        <end position="366"/>
    </location>
</feature>
<feature type="compositionally biased region" description="Basic and acidic residues" evidence="5">
    <location>
        <begin position="835"/>
        <end position="847"/>
    </location>
</feature>
<dbReference type="InterPro" id="IPR011011">
    <property type="entry name" value="Znf_FYVE_PHD"/>
</dbReference>
<keyword evidence="2 4" id="KW-0863">Zinc-finger</keyword>
<reference evidence="7" key="1">
    <citation type="submission" date="2018-10" db="EMBL/GenBank/DDBJ databases">
        <title>Effector identification in a new, highly contiguous assembly of the strawberry crown rot pathogen Phytophthora cactorum.</title>
        <authorList>
            <person name="Armitage A.D."/>
            <person name="Nellist C.F."/>
            <person name="Bates H."/>
            <person name="Vickerstaff R.J."/>
            <person name="Harrison R.J."/>
        </authorList>
    </citation>
    <scope>NUCLEOTIDE SEQUENCE</scope>
    <source>
        <strain evidence="7">4040</strain>
        <strain evidence="8">P421</strain>
    </source>
</reference>
<dbReference type="PROSITE" id="PS50178">
    <property type="entry name" value="ZF_FYVE"/>
    <property type="match status" value="1"/>
</dbReference>
<evidence type="ECO:0000256" key="3">
    <source>
        <dbReference type="ARBA" id="ARBA00022833"/>
    </source>
</evidence>
<feature type="compositionally biased region" description="Low complexity" evidence="5">
    <location>
        <begin position="279"/>
        <end position="298"/>
    </location>
</feature>
<feature type="region of interest" description="Disordered" evidence="5">
    <location>
        <begin position="819"/>
        <end position="847"/>
    </location>
</feature>
<dbReference type="InterPro" id="IPR017455">
    <property type="entry name" value="Znf_FYVE-rel"/>
</dbReference>
<proteinExistence type="predicted"/>
<keyword evidence="1" id="KW-0479">Metal-binding</keyword>
<accession>A0A8T1CSZ3</accession>
<sequence>MKCSSSSSSSLLRLSDLLPELSVSDEDQEMLRDLASNLVTHNLEQSNMLLVTKKGFPKSNTGQWKEMRRKDGLRIYRERPGSTRSKTPFTPSLLLLGTVDGTVEDVMYGVVANTDAAMKINSTYVNDGMLDTKILCELVEPSREDPFCHAGIKWKLFSDRDYVSLDTTGILCFSNGERVGYNLSHSVAFPDLPKFTKHGVLRGNMSVCSLYRQKTLTTVECYVRGFFDFPTMNEMLNNVALQALASQWLSFGRKVECGRMKKLAWRLRRNSLDARSSDGSNASTCSSCASSPSGRISPPSARPGVCVRCSHSFGFLGTSREICRSCMQSFCTRCTVKKVICAMTPDGRTVLEKKRSFCRECFGDAAMSDTLAIAREELGDGFVNDFQQYNPEILKKGFECRQVTKSIPILERATRLLASTVSTIRAAEAVISRLERHNPRYLRVVRAHSIPMKAQDLAHYYIPPKLNLSESDVGSLRELADTLVTHNIESYRALLVSSDGHADARQWKELRRKDDIRVYKERPAAYATSGSTLPRLPSLLLLGTVVGKLEDVMFVAAAATDEQMKLTSRCLQDGVLDSKVLQSIVRPTDDHPFRHVGVKWRLHDARDYVCLDTTGIATSCNGEQLGFSISHSVAFAKIPSLDKFGIERANMSVCCLFRQKTPETVECYARGFFDFRSNSNELLNTLSMNAVATQWLSFSRYVVCADMKKLVWRMRKNWGLPVNGPMAIEPVDEHATQSANVEKSSNGCSVCNRSHGFSLRRTCKICQRGVCSSCNVKKLVCVLAPDRRTVLDKKRSFCTMCMYEVTRSDAVSIARDEIRELQSPEPQDDEPETTADERIASIDKTST</sequence>